<feature type="transmembrane region" description="Helical" evidence="1">
    <location>
        <begin position="196"/>
        <end position="217"/>
    </location>
</feature>
<name>A0A2M7Z7U3_9BACT</name>
<gene>
    <name evidence="3" type="ORF">CO137_00200</name>
</gene>
<protein>
    <submittedName>
        <fullName evidence="3">YibE/F</fullName>
    </submittedName>
</protein>
<evidence type="ECO:0000313" key="3">
    <source>
        <dbReference type="EMBL" id="PJA90489.1"/>
    </source>
</evidence>
<proteinExistence type="predicted"/>
<dbReference type="Proteomes" id="UP000230843">
    <property type="component" value="Unassembled WGS sequence"/>
</dbReference>
<dbReference type="AlphaFoldDB" id="A0A2M7Z7U3"/>
<dbReference type="EMBL" id="PFVJ01000005">
    <property type="protein sequence ID" value="PJA90489.1"/>
    <property type="molecule type" value="Genomic_DNA"/>
</dbReference>
<accession>A0A2M7Z7U3</accession>
<feature type="transmembrane region" description="Helical" evidence="1">
    <location>
        <begin position="294"/>
        <end position="319"/>
    </location>
</feature>
<keyword evidence="1" id="KW-0812">Transmembrane</keyword>
<dbReference type="InterPro" id="IPR012507">
    <property type="entry name" value="YibE_F"/>
</dbReference>
<feature type="transmembrane region" description="Helical" evidence="1">
    <location>
        <begin position="167"/>
        <end position="184"/>
    </location>
</feature>
<feature type="transmembrane region" description="Helical" evidence="1">
    <location>
        <begin position="117"/>
        <end position="134"/>
    </location>
</feature>
<sequence length="365" mass="40212">MFKKYFLFFLLFFTFLPLHVFAQNTTATTETFEAEVLIIKNEREFTREDGSKGFQQNISLKGLTGSWKDKKVDYNGIGNLDVVNQNVYKVGDRVVLNWNQGLNGEDQFYIMDFVRRGYLYLLAILFVILIIAVGRTKGLRSLLSLIISFFVIIKFIIPAIISGSSPLIVALLGSIVILGSIIYITDGFNKRTHISLLSVVISLTLTFILSWIFVYFTRLTGFSSEDTTFLVGIGTGIVDFKGLLLAGILIGTVGVLDDAILGQVEAVEQIRAVNSSLSKKEILKSANKIGRTHLGAIVNTLFLTYAGASLPLLILFTVNQDIGLGVAQIINNEAIATEIIRTLAGSIGLALAFPVTTWLAVYFLE</sequence>
<feature type="transmembrane region" description="Helical" evidence="1">
    <location>
        <begin position="339"/>
        <end position="364"/>
    </location>
</feature>
<keyword evidence="1" id="KW-0472">Membrane</keyword>
<dbReference type="PANTHER" id="PTHR41771">
    <property type="entry name" value="MEMBRANE PROTEIN-RELATED"/>
    <property type="match status" value="1"/>
</dbReference>
<dbReference type="PANTHER" id="PTHR41771:SF1">
    <property type="entry name" value="MEMBRANE PROTEIN"/>
    <property type="match status" value="1"/>
</dbReference>
<evidence type="ECO:0000313" key="4">
    <source>
        <dbReference type="Proteomes" id="UP000230843"/>
    </source>
</evidence>
<reference evidence="4" key="1">
    <citation type="submission" date="2017-09" db="EMBL/GenBank/DDBJ databases">
        <title>Depth-based differentiation of microbial function through sediment-hosted aquifers and enrichment of novel symbionts in the deep terrestrial subsurface.</title>
        <authorList>
            <person name="Probst A.J."/>
            <person name="Ladd B."/>
            <person name="Jarett J.K."/>
            <person name="Geller-Mcgrath D.E."/>
            <person name="Sieber C.M.K."/>
            <person name="Emerson J.B."/>
            <person name="Anantharaman K."/>
            <person name="Thomas B.C."/>
            <person name="Malmstrom R."/>
            <person name="Stieglmeier M."/>
            <person name="Klingl A."/>
            <person name="Woyke T."/>
            <person name="Ryan C.M."/>
            <person name="Banfield J.F."/>
        </authorList>
    </citation>
    <scope>NUCLEOTIDE SEQUENCE [LARGE SCALE GENOMIC DNA]</scope>
</reference>
<evidence type="ECO:0000256" key="1">
    <source>
        <dbReference type="SAM" id="Phobius"/>
    </source>
</evidence>
<feature type="transmembrane region" description="Helical" evidence="1">
    <location>
        <begin position="229"/>
        <end position="256"/>
    </location>
</feature>
<feature type="chain" id="PRO_5014714797" evidence="2">
    <location>
        <begin position="23"/>
        <end position="365"/>
    </location>
</feature>
<evidence type="ECO:0000256" key="2">
    <source>
        <dbReference type="SAM" id="SignalP"/>
    </source>
</evidence>
<dbReference type="Pfam" id="PF07907">
    <property type="entry name" value="YibE_F"/>
    <property type="match status" value="1"/>
</dbReference>
<comment type="caution">
    <text evidence="3">The sequence shown here is derived from an EMBL/GenBank/DDBJ whole genome shotgun (WGS) entry which is preliminary data.</text>
</comment>
<feature type="transmembrane region" description="Helical" evidence="1">
    <location>
        <begin position="141"/>
        <end position="161"/>
    </location>
</feature>
<organism evidence="3 4">
    <name type="scientific">Candidatus Magasanikbacteria bacterium CG_4_9_14_3_um_filter_32_9</name>
    <dbReference type="NCBI Taxonomy" id="1974644"/>
    <lineage>
        <taxon>Bacteria</taxon>
        <taxon>Candidatus Magasanikiibacteriota</taxon>
    </lineage>
</organism>
<keyword evidence="2" id="KW-0732">Signal</keyword>
<keyword evidence="1" id="KW-1133">Transmembrane helix</keyword>
<feature type="signal peptide" evidence="2">
    <location>
        <begin position="1"/>
        <end position="22"/>
    </location>
</feature>